<name>A0ABT6S9F7_9ACTN</name>
<evidence type="ECO:0000313" key="5">
    <source>
        <dbReference type="Proteomes" id="UP001223978"/>
    </source>
</evidence>
<comment type="caution">
    <text evidence="4">The sequence shown here is derived from an EMBL/GenBank/DDBJ whole genome shotgun (WGS) entry which is preliminary data.</text>
</comment>
<dbReference type="Pfam" id="PF04303">
    <property type="entry name" value="PrpF"/>
    <property type="match status" value="1"/>
</dbReference>
<reference evidence="4 5" key="1">
    <citation type="submission" date="2023-05" db="EMBL/GenBank/DDBJ databases">
        <title>Draft genome sequence of Streptomyces sp. B-S-A6 isolated from a cave soil in Thailand.</title>
        <authorList>
            <person name="Chamroensaksri N."/>
            <person name="Muangham S."/>
        </authorList>
    </citation>
    <scope>NUCLEOTIDE SEQUENCE [LARGE SCALE GENOMIC DNA]</scope>
    <source>
        <strain evidence="4 5">B-S-A6</strain>
    </source>
</reference>
<feature type="region of interest" description="Disordered" evidence="3">
    <location>
        <begin position="176"/>
        <end position="203"/>
    </location>
</feature>
<sequence>MHVPATLVRGGTSKCWLFPQVHMPAERDRIERVLVDAYGAADPVQLDGVGGATPTTSKAAVVGVSAHDGVDVDYLFAQVGIGTGTVEWGSNCGNCATAIALYAVAEGLVPLKGDRTTVVMHNTNTGAVMEAEVDTPGGRVQEFGDRTVPGTLAGGVPVGLTFRAPAGATTGHLLPTGLPAQKLQPGEPAGGAHSPSSATPPSVTMVDAGAPVVLVDALRAGRTGAETLDQMRTEVPWLRATRHAAAVLMGLAEAGAEPGDAVPKAGLVGPPVAYTTTLGEQVAADAYDVSVRMLSMNSPHPAIGLTSAVAVAAANNVEGTVVANASTAPGGRVLRIGTPAGVLTVESSGAGPDRVAVARAARILCRARILVREPAVPAAA</sequence>
<comment type="similarity">
    <text evidence="1">Belongs to the PrpF family.</text>
</comment>
<dbReference type="Proteomes" id="UP001223978">
    <property type="component" value="Unassembled WGS sequence"/>
</dbReference>
<organism evidence="4 5">
    <name type="scientific">Streptomyces cavernicola</name>
    <dbReference type="NCBI Taxonomy" id="3043613"/>
    <lineage>
        <taxon>Bacteria</taxon>
        <taxon>Bacillati</taxon>
        <taxon>Actinomycetota</taxon>
        <taxon>Actinomycetes</taxon>
        <taxon>Kitasatosporales</taxon>
        <taxon>Streptomycetaceae</taxon>
        <taxon>Streptomyces</taxon>
    </lineage>
</organism>
<dbReference type="PANTHER" id="PTHR43709">
    <property type="entry name" value="ACONITATE ISOMERASE-RELATED"/>
    <property type="match status" value="1"/>
</dbReference>
<dbReference type="InterPro" id="IPR007400">
    <property type="entry name" value="PrpF-like"/>
</dbReference>
<evidence type="ECO:0000313" key="4">
    <source>
        <dbReference type="EMBL" id="MDI3404757.1"/>
    </source>
</evidence>
<accession>A0ABT6S9F7</accession>
<proteinExistence type="inferred from homology"/>
<dbReference type="SUPFAM" id="SSF54506">
    <property type="entry name" value="Diaminopimelate epimerase-like"/>
    <property type="match status" value="2"/>
</dbReference>
<dbReference type="RefSeq" id="WP_282542690.1">
    <property type="nucleotide sequence ID" value="NZ_JASCIQ010000011.1"/>
</dbReference>
<evidence type="ECO:0000256" key="2">
    <source>
        <dbReference type="ARBA" id="ARBA00023235"/>
    </source>
</evidence>
<protein>
    <submittedName>
        <fullName evidence="4">PrpF domain-containing protein</fullName>
    </submittedName>
</protein>
<keyword evidence="2" id="KW-0413">Isomerase</keyword>
<keyword evidence="5" id="KW-1185">Reference proteome</keyword>
<dbReference type="EMBL" id="JASCIQ010000011">
    <property type="protein sequence ID" value="MDI3404757.1"/>
    <property type="molecule type" value="Genomic_DNA"/>
</dbReference>
<evidence type="ECO:0000256" key="3">
    <source>
        <dbReference type="SAM" id="MobiDB-lite"/>
    </source>
</evidence>
<dbReference type="Gene3D" id="3.10.310.10">
    <property type="entry name" value="Diaminopimelate Epimerase, Chain A, domain 1"/>
    <property type="match status" value="2"/>
</dbReference>
<dbReference type="PANTHER" id="PTHR43709:SF2">
    <property type="entry name" value="DUF453 DOMAIN PROTEIN (AFU_ORTHOLOGUE AFUA_6G00360)"/>
    <property type="match status" value="1"/>
</dbReference>
<evidence type="ECO:0000256" key="1">
    <source>
        <dbReference type="ARBA" id="ARBA00007673"/>
    </source>
</evidence>
<gene>
    <name evidence="4" type="ORF">QIS96_13125</name>
</gene>